<evidence type="ECO:0000313" key="2">
    <source>
        <dbReference type="Proteomes" id="UP001196248"/>
    </source>
</evidence>
<keyword evidence="2" id="KW-1185">Reference proteome</keyword>
<reference evidence="1 2" key="1">
    <citation type="submission" date="2021-06" db="EMBL/GenBank/DDBJ databases">
        <title>Limosilactobacillus angelus sp. nov., isolated from the human vagina.</title>
        <authorList>
            <person name="Chen Y.-S."/>
        </authorList>
    </citation>
    <scope>NUCLEOTIDE SEQUENCE [LARGE SCALE GENOMIC DNA]</scope>
    <source>
        <strain evidence="1 2">P5L02</strain>
    </source>
</reference>
<gene>
    <name evidence="1" type="ORF">KSL82_08840</name>
</gene>
<sequence>MDFNDLLKGLNNTPLPVNKESMLEGAKKILSEMTPDELLGVKLDITVKDGVSHLSIDLQRDAKGVADFDFSLQDGDKVELGNLMKMFAKMLADSLKGE</sequence>
<dbReference type="EMBL" id="JAHPJJ010000024">
    <property type="protein sequence ID" value="MBU9695986.1"/>
    <property type="molecule type" value="Genomic_DNA"/>
</dbReference>
<proteinExistence type="predicted"/>
<protein>
    <recommendedName>
        <fullName evidence="3">SCP2 domain-containing protein</fullName>
    </recommendedName>
</protein>
<dbReference type="RefSeq" id="WP_216972426.1">
    <property type="nucleotide sequence ID" value="NZ_JAHPJJ010000024.1"/>
</dbReference>
<dbReference type="Proteomes" id="UP001196248">
    <property type="component" value="Unassembled WGS sequence"/>
</dbReference>
<evidence type="ECO:0008006" key="3">
    <source>
        <dbReference type="Google" id="ProtNLM"/>
    </source>
</evidence>
<name>A0ABS6IYC5_9LACO</name>
<comment type="caution">
    <text evidence="1">The sequence shown here is derived from an EMBL/GenBank/DDBJ whole genome shotgun (WGS) entry which is preliminary data.</text>
</comment>
<organism evidence="1 2">
    <name type="scientific">Limosilactobacillus portuensis</name>
    <dbReference type="NCBI Taxonomy" id="2742601"/>
    <lineage>
        <taxon>Bacteria</taxon>
        <taxon>Bacillati</taxon>
        <taxon>Bacillota</taxon>
        <taxon>Bacilli</taxon>
        <taxon>Lactobacillales</taxon>
        <taxon>Lactobacillaceae</taxon>
        <taxon>Limosilactobacillus</taxon>
    </lineage>
</organism>
<accession>A0ABS6IYC5</accession>
<evidence type="ECO:0000313" key="1">
    <source>
        <dbReference type="EMBL" id="MBU9695986.1"/>
    </source>
</evidence>